<gene>
    <name evidence="3" type="ORF">BOVATA_049770</name>
</gene>
<dbReference type="GeneID" id="39877254"/>
<organism evidence="3 4">
    <name type="scientific">Babesia ovata</name>
    <dbReference type="NCBI Taxonomy" id="189622"/>
    <lineage>
        <taxon>Eukaryota</taxon>
        <taxon>Sar</taxon>
        <taxon>Alveolata</taxon>
        <taxon>Apicomplexa</taxon>
        <taxon>Aconoidasida</taxon>
        <taxon>Piroplasmida</taxon>
        <taxon>Babesiidae</taxon>
        <taxon>Babesia</taxon>
    </lineage>
</organism>
<dbReference type="RefSeq" id="XP_028869727.1">
    <property type="nucleotide sequence ID" value="XM_029013894.1"/>
</dbReference>
<accession>A0A2H6KKF9</accession>
<keyword evidence="2" id="KW-0812">Transmembrane</keyword>
<evidence type="ECO:0008006" key="5">
    <source>
        <dbReference type="Google" id="ProtNLM"/>
    </source>
</evidence>
<proteinExistence type="predicted"/>
<comment type="caution">
    <text evidence="3">The sequence shown here is derived from an EMBL/GenBank/DDBJ whole genome shotgun (WGS) entry which is preliminary data.</text>
</comment>
<name>A0A2H6KKF9_9APIC</name>
<evidence type="ECO:0000313" key="4">
    <source>
        <dbReference type="Proteomes" id="UP000236319"/>
    </source>
</evidence>
<feature type="transmembrane region" description="Helical" evidence="2">
    <location>
        <begin position="1502"/>
        <end position="1525"/>
    </location>
</feature>
<sequence length="1564" mass="176584">MSFLHGVLESVKDDESVTKYDHKTENIDKILKSLSSSIGQGSGGLVTQVTAVSGWLERYEKEVMYKTDSLTSRISIFKTESLSAHKNRIQESKKLTEQLADWKDSLNSLAKEVDIIENDHVKVLDSALKCKIETEIKPVKSVLEALKKSAGNGMLEKQVWTMDAALDAQFLKILGEINKVNDEKNNRLKTMKGSLKEAQKLVDNFDWKYTNQIRQKFDEIKIRVSEVYDALKQNKAVLNNMVASAQEHFKAIKNGVGKDGEPPSSIDKKWTHLKEEIPKIIEKLNGTEDEHDGKIGLFETIGTGIGNYGMRLDGKIRPAIKNIVNKIVDDHGGAVHKLIDGFVTFNKLKHKELNTAGVKEAIKSKIGDIESTSQIYSDPKDVKNTLVSIQQYLTKYALAIDGKLNGGMPEFIEEIKGDPAFKDSSGLKLLHDDIPGKAVKTILTAVKSTVERVKEELKLFTTDDGIHYDLGKNLKDAIDAVNSIQIQLTSTGSQLELALDQVKKKIGELDGVLATAPETGLIHGKLSDIATNLEALDGIMKNDTGVIIVEKQDGDKIMNRLKADIGEKLDDIDVAVGYTNDMLDEAIKKLDNVVREAYETIKQAVHSLFAEQHIADLSALHTLVERKLAEVRKIIDEDKVTGIKGLLKSVNGMLFGINKEGMPQFHKPQTTLLDALKTAVPQPAQEPLKAEQYRDKLSQLSEKSKSYLDNLLAYTELQVKFEGHHKSPTKESQLVRSVNVRLDKLLDYLIKINNVDTNRKYTFDHNSTTYLSELNDSISSLSPSNFHGFHNPLLLDALRRGMTQFTQQLGHAYVNKYSGLTLGDVLEPQTSDKQTTEKLLSTEGRNSAKVCLTILERVFHDLSWLLKNCKENGNWRSLQINTYRDVPLGNFFQTCGYTVNSETGKQTGHLQDKACMTGQNIHELLFSESEVKRVFRHKDADKDKYGSLRNLHNYLDDYYYVTHLEYHPSPRAPSNIHQMLQWLLGLYYNPMFRKVTTYFNELFPKPKGREEVPYSDFKNDELKLVGTSNITPKELRYMLLQVCFQAEKVLVAILGRGHENGRYAVDFYTNADKLDYPSSPASCLDMLIDISHRVYDQLFFVFTQCSRTSDANSWRDCWYGRGVGGSAWSCNAMQCPGQQGDQSATQMHNQKCSQKCDQSVSCGLKSPLQSFLEDGLQGFLPHSFTTPGCKLTCTVSNHRGLPCKTPMGFGDISNVASHTKTGEHLAEVLTDFCGRPNNPLALLCAQLTCLLQRAPQTLDDMFSFYYNFLSEWNTKTEHKRDAFEEAVSKAYFGQPYAELKVYSIWFNSKHSVKSHHIGDLFSLYRCDYGDTSKIICGRYLQPFGMNRWNVFSKKNADKYLSWIVYMTETFYELLKKLYDDCCTNCNKPGTRCYDRGCAKTCPVRYTDMKADVETLEDKHHTKDCKSIANCPFTRPTICKFGFVSESTYNLSNKNGPEKMRTCKDFCRTLERVLSNKISDNTLLAKLIHIMIPDYLWAIRTPFSITLLALWSLSLLYLLHIAVVRLDVLRIRSHLRSPSSHRIAAQSLLAAARVGKIANVKYFSP</sequence>
<keyword evidence="2" id="KW-0472">Membrane</keyword>
<keyword evidence="2" id="KW-1133">Transmembrane helix</keyword>
<evidence type="ECO:0000256" key="2">
    <source>
        <dbReference type="SAM" id="Phobius"/>
    </source>
</evidence>
<dbReference type="EMBL" id="BDSA01000057">
    <property type="protein sequence ID" value="GBE63484.1"/>
    <property type="molecule type" value="Genomic_DNA"/>
</dbReference>
<dbReference type="VEuPathDB" id="PiroplasmaDB:BOVATA_049770"/>
<keyword evidence="1" id="KW-0175">Coiled coil</keyword>
<evidence type="ECO:0000313" key="3">
    <source>
        <dbReference type="EMBL" id="GBE63484.1"/>
    </source>
</evidence>
<evidence type="ECO:0000256" key="1">
    <source>
        <dbReference type="SAM" id="Coils"/>
    </source>
</evidence>
<reference evidence="3 4" key="1">
    <citation type="journal article" date="2017" name="BMC Genomics">
        <title>Whole-genome assembly of Babesia ovata and comparative genomics between closely related pathogens.</title>
        <authorList>
            <person name="Yamagishi J."/>
            <person name="Asada M."/>
            <person name="Hakimi H."/>
            <person name="Tanaka T.Q."/>
            <person name="Sugimoto C."/>
            <person name="Kawazu S."/>
        </authorList>
    </citation>
    <scope>NUCLEOTIDE SEQUENCE [LARGE SCALE GENOMIC DNA]</scope>
    <source>
        <strain evidence="3 4">Miyake</strain>
    </source>
</reference>
<protein>
    <recommendedName>
        <fullName evidence="5">C3H1-type domain-containing protein</fullName>
    </recommendedName>
</protein>
<feature type="coiled-coil region" evidence="1">
    <location>
        <begin position="92"/>
        <end position="119"/>
    </location>
</feature>
<dbReference type="Proteomes" id="UP000236319">
    <property type="component" value="Unassembled WGS sequence"/>
</dbReference>
<keyword evidence="4" id="KW-1185">Reference proteome</keyword>
<dbReference type="OrthoDB" id="366897at2759"/>